<feature type="compositionally biased region" description="Basic residues" evidence="4">
    <location>
        <begin position="572"/>
        <end position="582"/>
    </location>
</feature>
<dbReference type="RefSeq" id="WP_188618848.1">
    <property type="nucleotide sequence ID" value="NZ_BMLG01000039.1"/>
</dbReference>
<sequence>MAIYHFSVQAISRGKGQSSVASASYRSGEKLFDEQSGETKNYQREVEPETMILAPEHAPDFVYDRQQLWNEVERIESNSNSRLAREVNVALPVELSPGDQKDLLKKYVQDNFVDRGMVADVAIHRDDEKNPHAHIMLTIRPFEKDGSWQQQKSRKEYILDENGEKSLNKNGNPRTRKIDLVGWDKKELVSEWRKEWSNYTNKELERVGTSERIDHRSHKDRGLETLPTRHEGHAVREMEKRGVETELGSYNRNIQAYNEAVLDLKDHKQELNNLVKTQEELEHSDTDKTTKNDKEKEAPPQEKEKFKYKFTETDKDIIAKTKEILKGKEFGIDTVQERLEQINRWEQSFKNKREEVYTKDPIVRKLETDIKSMEFTKKELESKKEELANPPKTLNLLKIKDYKENLKDEISKLEGQLKHIEKRIAPEFKKLGIQTVDEFKEVKSQVEKLHHEVYKNNPMRAINYQRDILHKAENLINQISKSGVEYYFPNDKKIIDHLDKETSNTILAFSKALSDSNRPTRLSGFESVSKEFERHAEQSNDPETKKTAGLLGQLVAGIEKAQKQSENEKSNTKKPSKTRQKSKQNVLELGE</sequence>
<keyword evidence="7" id="KW-1185">Reference proteome</keyword>
<evidence type="ECO:0000313" key="6">
    <source>
        <dbReference type="EMBL" id="GGM43542.1"/>
    </source>
</evidence>
<accession>A0A917WZB1</accession>
<dbReference type="Pfam" id="PF03389">
    <property type="entry name" value="MobA_MobL"/>
    <property type="match status" value="1"/>
</dbReference>
<evidence type="ECO:0000259" key="5">
    <source>
        <dbReference type="Pfam" id="PF03389"/>
    </source>
</evidence>
<keyword evidence="2" id="KW-0184">Conjugation</keyword>
<evidence type="ECO:0000256" key="2">
    <source>
        <dbReference type="ARBA" id="ARBA00022971"/>
    </source>
</evidence>
<protein>
    <recommendedName>
        <fullName evidence="5">MobA/MobL protein domain-containing protein</fullName>
    </recommendedName>
</protein>
<reference evidence="6" key="2">
    <citation type="submission" date="2020-09" db="EMBL/GenBank/DDBJ databases">
        <authorList>
            <person name="Sun Q."/>
            <person name="Zhou Y."/>
        </authorList>
    </citation>
    <scope>NUCLEOTIDE SEQUENCE</scope>
    <source>
        <strain evidence="6">CGMCC 1.6333</strain>
    </source>
</reference>
<feature type="region of interest" description="Disordered" evidence="4">
    <location>
        <begin position="559"/>
        <end position="591"/>
    </location>
</feature>
<evidence type="ECO:0000256" key="4">
    <source>
        <dbReference type="SAM" id="MobiDB-lite"/>
    </source>
</evidence>
<comment type="similarity">
    <text evidence="1">Belongs to the MobA/MobL family.</text>
</comment>
<keyword evidence="3" id="KW-0175">Coiled coil</keyword>
<gene>
    <name evidence="6" type="ORF">GCM10011351_31910</name>
</gene>
<evidence type="ECO:0000256" key="3">
    <source>
        <dbReference type="SAM" id="Coils"/>
    </source>
</evidence>
<dbReference type="Proteomes" id="UP000618460">
    <property type="component" value="Unassembled WGS sequence"/>
</dbReference>
<name>A0A917WZB1_9BACI</name>
<feature type="compositionally biased region" description="Basic and acidic residues" evidence="4">
    <location>
        <begin position="277"/>
        <end position="303"/>
    </location>
</feature>
<feature type="compositionally biased region" description="Basic and acidic residues" evidence="4">
    <location>
        <begin position="560"/>
        <end position="571"/>
    </location>
</feature>
<reference evidence="6" key="1">
    <citation type="journal article" date="2014" name="Int. J. Syst. Evol. Microbiol.">
        <title>Complete genome sequence of Corynebacterium casei LMG S-19264T (=DSM 44701T), isolated from a smear-ripened cheese.</title>
        <authorList>
            <consortium name="US DOE Joint Genome Institute (JGI-PGF)"/>
            <person name="Walter F."/>
            <person name="Albersmeier A."/>
            <person name="Kalinowski J."/>
            <person name="Ruckert C."/>
        </authorList>
    </citation>
    <scope>NUCLEOTIDE SEQUENCE</scope>
    <source>
        <strain evidence="6">CGMCC 1.6333</strain>
    </source>
</reference>
<organism evidence="6 7">
    <name type="scientific">Paraliobacillus quinghaiensis</name>
    <dbReference type="NCBI Taxonomy" id="470815"/>
    <lineage>
        <taxon>Bacteria</taxon>
        <taxon>Bacillati</taxon>
        <taxon>Bacillota</taxon>
        <taxon>Bacilli</taxon>
        <taxon>Bacillales</taxon>
        <taxon>Bacillaceae</taxon>
        <taxon>Paraliobacillus</taxon>
    </lineage>
</organism>
<dbReference type="Gene3D" id="3.30.930.30">
    <property type="match status" value="1"/>
</dbReference>
<feature type="region of interest" description="Disordered" evidence="4">
    <location>
        <begin position="533"/>
        <end position="552"/>
    </location>
</feature>
<dbReference type="EMBL" id="BMLG01000039">
    <property type="protein sequence ID" value="GGM43542.1"/>
    <property type="molecule type" value="Genomic_DNA"/>
</dbReference>
<dbReference type="NCBIfam" id="NF041496">
    <property type="entry name" value="MobQ"/>
    <property type="match status" value="1"/>
</dbReference>
<dbReference type="InterPro" id="IPR005053">
    <property type="entry name" value="MobA_MobL"/>
</dbReference>
<feature type="region of interest" description="Disordered" evidence="4">
    <location>
        <begin position="276"/>
        <end position="303"/>
    </location>
</feature>
<evidence type="ECO:0000256" key="1">
    <source>
        <dbReference type="ARBA" id="ARBA00010873"/>
    </source>
</evidence>
<comment type="caution">
    <text evidence="6">The sequence shown here is derived from an EMBL/GenBank/DDBJ whole genome shotgun (WGS) entry which is preliminary data.</text>
</comment>
<feature type="compositionally biased region" description="Basic and acidic residues" evidence="4">
    <location>
        <begin position="533"/>
        <end position="546"/>
    </location>
</feature>
<evidence type="ECO:0000313" key="7">
    <source>
        <dbReference type="Proteomes" id="UP000618460"/>
    </source>
</evidence>
<dbReference type="AlphaFoldDB" id="A0A917WZB1"/>
<feature type="domain" description="MobA/MobL protein" evidence="5">
    <location>
        <begin position="17"/>
        <end position="241"/>
    </location>
</feature>
<feature type="coiled-coil region" evidence="3">
    <location>
        <begin position="335"/>
        <end position="423"/>
    </location>
</feature>
<proteinExistence type="inferred from homology"/>